<comment type="catalytic activity">
    <reaction evidence="9">
        <text>3',3'-c-di-GMP + H2O = 5'-phosphoguanylyl(3'-&gt;5')guanosine + H(+)</text>
        <dbReference type="Rhea" id="RHEA:24902"/>
        <dbReference type="ChEBI" id="CHEBI:15377"/>
        <dbReference type="ChEBI" id="CHEBI:15378"/>
        <dbReference type="ChEBI" id="CHEBI:58754"/>
        <dbReference type="ChEBI" id="CHEBI:58805"/>
        <dbReference type="EC" id="3.1.4.52"/>
    </reaction>
</comment>
<feature type="domain" description="EAL" evidence="11">
    <location>
        <begin position="297"/>
        <end position="549"/>
    </location>
</feature>
<dbReference type="PANTHER" id="PTHR33121">
    <property type="entry name" value="CYCLIC DI-GMP PHOSPHODIESTERASE PDEF"/>
    <property type="match status" value="1"/>
</dbReference>
<keyword evidence="13" id="KW-1185">Reference proteome</keyword>
<evidence type="ECO:0000256" key="10">
    <source>
        <dbReference type="SAM" id="Phobius"/>
    </source>
</evidence>
<evidence type="ECO:0000256" key="1">
    <source>
        <dbReference type="ARBA" id="ARBA00004651"/>
    </source>
</evidence>
<dbReference type="Gene3D" id="3.20.20.450">
    <property type="entry name" value="EAL domain"/>
    <property type="match status" value="1"/>
</dbReference>
<dbReference type="InterPro" id="IPR001633">
    <property type="entry name" value="EAL_dom"/>
</dbReference>
<gene>
    <name evidence="12" type="ORF">E4582_12580</name>
</gene>
<feature type="transmembrane region" description="Helical" evidence="10">
    <location>
        <begin position="270"/>
        <end position="290"/>
    </location>
</feature>
<dbReference type="GO" id="GO:0005886">
    <property type="term" value="C:plasma membrane"/>
    <property type="evidence" value="ECO:0007669"/>
    <property type="project" value="UniProtKB-SubCell"/>
</dbReference>
<keyword evidence="8 10" id="KW-0472">Membrane</keyword>
<dbReference type="CDD" id="cd01948">
    <property type="entry name" value="EAL"/>
    <property type="match status" value="1"/>
</dbReference>
<evidence type="ECO:0000256" key="6">
    <source>
        <dbReference type="ARBA" id="ARBA00022801"/>
    </source>
</evidence>
<evidence type="ECO:0000256" key="2">
    <source>
        <dbReference type="ARBA" id="ARBA00012282"/>
    </source>
</evidence>
<evidence type="ECO:0000313" key="12">
    <source>
        <dbReference type="EMBL" id="TKS53032.1"/>
    </source>
</evidence>
<sequence>MRVTLHSRADRHGLHCHRAIGSARRAPESIEAVKRIRIVLAAILVFSIPVAASLYLARHIARSTEFERVEQLARAVLARTATIALQSQEATQRLQGRTFESPCSPEKLALMWAIDLGSSYLQAVGYIQDDRLKCSSLGDHGEGIPLGPARFVSVIGDSIRPQVRLPMVPDTDLLIAERNGTATVVHPELFTDLVQSTDNPWVGVVSLPDRVPLAVRGDFRPAWHERLPPEGGTARFVDGDRIVVLHRSADWKLLAFAAAPVLREEKRMTALAWTLAPLGAVVGLLLWLALLSHMRATRSLPVVMRAALADDEFFLEYQPIVDLDSGRWVSAEALIRWKRPDGTLIRPDLFIPAAEDSGLIQRITERVLELVCAEAPALFARHPQFRLSINLSAADLATGLVVHRLRELTNQPGIEPHNLAVEATERGLLAVDATRRVLADIRALGIRAAIDDFGTGYSGLSYLGTFEVDSLKIDKAFIDTVGTDAPTSDVAVHIIEMAKTLRLDVVAEGIEHPEQAEFLRGRGVRYGQGWLFAKSMPMPALLAALDSAADGSAGGPVTSVE</sequence>
<organism evidence="12 13">
    <name type="scientific">Luteimonas yindakuii</name>
    <dbReference type="NCBI Taxonomy" id="2565782"/>
    <lineage>
        <taxon>Bacteria</taxon>
        <taxon>Pseudomonadati</taxon>
        <taxon>Pseudomonadota</taxon>
        <taxon>Gammaproteobacteria</taxon>
        <taxon>Lysobacterales</taxon>
        <taxon>Lysobacteraceae</taxon>
        <taxon>Luteimonas</taxon>
    </lineage>
</organism>
<feature type="transmembrane region" description="Helical" evidence="10">
    <location>
        <begin position="36"/>
        <end position="57"/>
    </location>
</feature>
<evidence type="ECO:0000256" key="8">
    <source>
        <dbReference type="ARBA" id="ARBA00023136"/>
    </source>
</evidence>
<evidence type="ECO:0000313" key="13">
    <source>
        <dbReference type="Proteomes" id="UP000298681"/>
    </source>
</evidence>
<proteinExistence type="predicted"/>
<evidence type="ECO:0000256" key="3">
    <source>
        <dbReference type="ARBA" id="ARBA00022475"/>
    </source>
</evidence>
<name>A0A4Z1R0L3_9GAMM</name>
<dbReference type="InterPro" id="IPR035919">
    <property type="entry name" value="EAL_sf"/>
</dbReference>
<keyword evidence="6" id="KW-0378">Hydrolase</keyword>
<dbReference type="Pfam" id="PF12792">
    <property type="entry name" value="CSS-motif"/>
    <property type="match status" value="1"/>
</dbReference>
<dbReference type="EC" id="3.1.4.52" evidence="2"/>
<evidence type="ECO:0000256" key="4">
    <source>
        <dbReference type="ARBA" id="ARBA00022636"/>
    </source>
</evidence>
<reference evidence="12 13" key="1">
    <citation type="submission" date="2019-01" db="EMBL/GenBank/DDBJ databases">
        <authorList>
            <person name="Zhang S."/>
        </authorList>
    </citation>
    <scope>NUCLEOTIDE SEQUENCE [LARGE SCALE GENOMIC DNA]</scope>
    <source>
        <strain evidence="12 13">1626</strain>
    </source>
</reference>
<dbReference type="InterPro" id="IPR050706">
    <property type="entry name" value="Cyclic-di-GMP_PDE-like"/>
</dbReference>
<protein>
    <recommendedName>
        <fullName evidence="2">cyclic-guanylate-specific phosphodiesterase</fullName>
        <ecNumber evidence="2">3.1.4.52</ecNumber>
    </recommendedName>
</protein>
<keyword evidence="7 10" id="KW-1133">Transmembrane helix</keyword>
<keyword evidence="3" id="KW-1003">Cell membrane</keyword>
<evidence type="ECO:0000259" key="11">
    <source>
        <dbReference type="PROSITE" id="PS50883"/>
    </source>
</evidence>
<keyword evidence="4" id="KW-0973">c-di-GMP</keyword>
<accession>A0A4Z1R0L3</accession>
<evidence type="ECO:0000256" key="9">
    <source>
        <dbReference type="ARBA" id="ARBA00034290"/>
    </source>
</evidence>
<comment type="subcellular location">
    <subcellularLocation>
        <location evidence="1">Cell membrane</location>
        <topology evidence="1">Multi-pass membrane protein</topology>
    </subcellularLocation>
</comment>
<comment type="caution">
    <text evidence="12">The sequence shown here is derived from an EMBL/GenBank/DDBJ whole genome shotgun (WGS) entry which is preliminary data.</text>
</comment>
<dbReference type="EMBL" id="SPUH01000002">
    <property type="protein sequence ID" value="TKS53032.1"/>
    <property type="molecule type" value="Genomic_DNA"/>
</dbReference>
<dbReference type="AlphaFoldDB" id="A0A4Z1R0L3"/>
<dbReference type="GO" id="GO:0071111">
    <property type="term" value="F:cyclic-guanylate-specific phosphodiesterase activity"/>
    <property type="evidence" value="ECO:0007669"/>
    <property type="project" value="UniProtKB-EC"/>
</dbReference>
<keyword evidence="5 10" id="KW-0812">Transmembrane</keyword>
<dbReference type="SUPFAM" id="SSF141868">
    <property type="entry name" value="EAL domain-like"/>
    <property type="match status" value="1"/>
</dbReference>
<dbReference type="SMART" id="SM00052">
    <property type="entry name" value="EAL"/>
    <property type="match status" value="1"/>
</dbReference>
<dbReference type="Pfam" id="PF00563">
    <property type="entry name" value="EAL"/>
    <property type="match status" value="1"/>
</dbReference>
<dbReference type="Proteomes" id="UP000298681">
    <property type="component" value="Unassembled WGS sequence"/>
</dbReference>
<dbReference type="PROSITE" id="PS50883">
    <property type="entry name" value="EAL"/>
    <property type="match status" value="1"/>
</dbReference>
<evidence type="ECO:0000256" key="5">
    <source>
        <dbReference type="ARBA" id="ARBA00022692"/>
    </source>
</evidence>
<dbReference type="InterPro" id="IPR024744">
    <property type="entry name" value="CSS-motif_dom"/>
</dbReference>
<dbReference type="PANTHER" id="PTHR33121:SF79">
    <property type="entry name" value="CYCLIC DI-GMP PHOSPHODIESTERASE PDED-RELATED"/>
    <property type="match status" value="1"/>
</dbReference>
<evidence type="ECO:0000256" key="7">
    <source>
        <dbReference type="ARBA" id="ARBA00022989"/>
    </source>
</evidence>